<feature type="domain" description="LicD/FKTN/FKRP nucleotidyltransferase" evidence="6">
    <location>
        <begin position="484"/>
        <end position="607"/>
    </location>
</feature>
<accession>A0A9P0VX41</accession>
<dbReference type="Proteomes" id="UP000837801">
    <property type="component" value="Unassembled WGS sequence"/>
</dbReference>
<evidence type="ECO:0000256" key="1">
    <source>
        <dbReference type="ARBA" id="ARBA00004167"/>
    </source>
</evidence>
<evidence type="ECO:0000256" key="3">
    <source>
        <dbReference type="ARBA" id="ARBA00022989"/>
    </source>
</evidence>
<evidence type="ECO:0000256" key="5">
    <source>
        <dbReference type="SAM" id="MobiDB-lite"/>
    </source>
</evidence>
<evidence type="ECO:0000313" key="7">
    <source>
        <dbReference type="EMBL" id="CAH2351033.1"/>
    </source>
</evidence>
<feature type="compositionally biased region" description="Basic and acidic residues" evidence="5">
    <location>
        <begin position="327"/>
        <end position="395"/>
    </location>
</feature>
<evidence type="ECO:0000313" key="8">
    <source>
        <dbReference type="Proteomes" id="UP000837801"/>
    </source>
</evidence>
<keyword evidence="8" id="KW-1185">Reference proteome</keyword>
<gene>
    <name evidence="7" type="ORF">CLIB1423_02S10748</name>
</gene>
<sequence>MIKFYRAGRRSIYLGLVVVLVLLFPVWRSVYLQSGYNKVVEIKLNQWSKQTRITVDFEDKDSAAAKALKELRDKKLKKDMQRNHDLWEINPELEGKLPLDVTIPEYYTDKSITTPPVQPFDPRFNIGVYLNYILMKTKNSKENEKLAIPFNWKDWIDTSILDKYALYQDKPTCNQIFSLPKKLSESDRRYINPDDYCKQESSSSHGFKVIRSPGLQFIKGSVIAGRSYLTNEMSAPHRVVFLGSSGRDSVQFGFEKSDKTIITNGVVQQLIKSGQVEGTIDVGKAFKEMESKFITPNKNELPYKRELKKDSFLVSPTTIISSWESSKQSKRDEPKEQKAASKDDSKKEDSKAGSEEQPKAGDAKAEKPKAGDAKAEKPKAGDAKAEKPKAEDTKAKSPNPASIKLSDPATLSQFFVDSLKGSIHHKDDPKKYFTETQLVDSERERKEDYHYDWRFFNGFSTATSEYEHENLIIHQLTRVWLKFTQSNDINTWLAHGSLLSWYWNGMVFPWDSDIDFQMSVEDLYKLAAGFNQSIIVENIFDQKGAFQGLGRYFLDVGSSITVREKKNGNNNIDARLIDIDTGFFLDITGLSISDSNTPDRYKKLQGKSDLSKLSNFERNKALNVYNCRNLHFSLFDEISPLILTTIDNLPVYVPSKYQAALEVEYESSSLIEENFSHYFYMSNFRMWVETQKALDYIASPKKYIKQFQKRVVGAVEKYRITRLGAKQHIDILQQNSLLIQYELGHTIAKNHEHEIKLLNAKDYEASEKFTRKNWKDNNKPLRKDLFSYKYFKDNWRWDRAVSALLELVVVYEGGEGRSEASKPQQLKYTKGFAPT</sequence>
<dbReference type="PANTHER" id="PTHR15407">
    <property type="entry name" value="FUKUTIN-RELATED"/>
    <property type="match status" value="1"/>
</dbReference>
<dbReference type="PANTHER" id="PTHR15407:SF28">
    <property type="entry name" value="RIBITOL-5-PHOSPHATE TRANSFERASE FKTN"/>
    <property type="match status" value="1"/>
</dbReference>
<dbReference type="GO" id="GO:0009100">
    <property type="term" value="P:glycoprotein metabolic process"/>
    <property type="evidence" value="ECO:0007669"/>
    <property type="project" value="UniProtKB-ARBA"/>
</dbReference>
<evidence type="ECO:0000259" key="6">
    <source>
        <dbReference type="Pfam" id="PF04991"/>
    </source>
</evidence>
<protein>
    <recommendedName>
        <fullName evidence="6">LicD/FKTN/FKRP nucleotidyltransferase domain-containing protein</fullName>
    </recommendedName>
</protein>
<reference evidence="7" key="1">
    <citation type="submission" date="2022-03" db="EMBL/GenBank/DDBJ databases">
        <authorList>
            <person name="Legras J.-L."/>
            <person name="Devillers H."/>
            <person name="Grondin C."/>
        </authorList>
    </citation>
    <scope>NUCLEOTIDE SEQUENCE</scope>
    <source>
        <strain evidence="7">CLIB 1423</strain>
    </source>
</reference>
<comment type="subcellular location">
    <subcellularLocation>
        <location evidence="1">Membrane</location>
        <topology evidence="1">Single-pass membrane protein</topology>
    </subcellularLocation>
</comment>
<feature type="region of interest" description="Disordered" evidence="5">
    <location>
        <begin position="323"/>
        <end position="405"/>
    </location>
</feature>
<dbReference type="GO" id="GO:0016020">
    <property type="term" value="C:membrane"/>
    <property type="evidence" value="ECO:0007669"/>
    <property type="project" value="UniProtKB-SubCell"/>
</dbReference>
<dbReference type="InterPro" id="IPR007074">
    <property type="entry name" value="LicD/FKTN/FKRP_NTP_transf"/>
</dbReference>
<proteinExistence type="predicted"/>
<organism evidence="7 8">
    <name type="scientific">[Candida] railenensis</name>
    <dbReference type="NCBI Taxonomy" id="45579"/>
    <lineage>
        <taxon>Eukaryota</taxon>
        <taxon>Fungi</taxon>
        <taxon>Dikarya</taxon>
        <taxon>Ascomycota</taxon>
        <taxon>Saccharomycotina</taxon>
        <taxon>Pichiomycetes</taxon>
        <taxon>Debaryomycetaceae</taxon>
        <taxon>Kurtzmaniella</taxon>
    </lineage>
</organism>
<evidence type="ECO:0000256" key="2">
    <source>
        <dbReference type="ARBA" id="ARBA00022692"/>
    </source>
</evidence>
<keyword evidence="3" id="KW-1133">Transmembrane helix</keyword>
<dbReference type="AlphaFoldDB" id="A0A9P0VX41"/>
<keyword evidence="2" id="KW-0812">Transmembrane</keyword>
<dbReference type="InterPro" id="IPR009644">
    <property type="entry name" value="FKTN/MNN4/W02B3.4-1"/>
</dbReference>
<evidence type="ECO:0000256" key="4">
    <source>
        <dbReference type="ARBA" id="ARBA00023136"/>
    </source>
</evidence>
<dbReference type="EMBL" id="CAKXYY010000002">
    <property type="protein sequence ID" value="CAH2351033.1"/>
    <property type="molecule type" value="Genomic_DNA"/>
</dbReference>
<keyword evidence="4" id="KW-0472">Membrane</keyword>
<comment type="caution">
    <text evidence="7">The sequence shown here is derived from an EMBL/GenBank/DDBJ whole genome shotgun (WGS) entry which is preliminary data.</text>
</comment>
<dbReference type="Pfam" id="PF04991">
    <property type="entry name" value="LicD"/>
    <property type="match status" value="1"/>
</dbReference>
<dbReference type="OrthoDB" id="444255at2759"/>
<name>A0A9P0VX41_9ASCO</name>